<proteinExistence type="predicted"/>
<dbReference type="InterPro" id="IPR053807">
    <property type="entry name" value="LppM"/>
</dbReference>
<keyword evidence="2" id="KW-0472">Membrane</keyword>
<evidence type="ECO:0000313" key="4">
    <source>
        <dbReference type="EMBL" id="TQD44612.1"/>
    </source>
</evidence>
<keyword evidence="2" id="KW-1133">Transmembrane helix</keyword>
<feature type="compositionally biased region" description="Low complexity" evidence="1">
    <location>
        <begin position="351"/>
        <end position="362"/>
    </location>
</feature>
<evidence type="ECO:0000313" key="5">
    <source>
        <dbReference type="Proteomes" id="UP000319010"/>
    </source>
</evidence>
<feature type="domain" description="LppM" evidence="3">
    <location>
        <begin position="29"/>
        <end position="186"/>
    </location>
</feature>
<feature type="transmembrane region" description="Helical" evidence="2">
    <location>
        <begin position="194"/>
        <end position="216"/>
    </location>
</feature>
<dbReference type="Pfam" id="PF21946">
    <property type="entry name" value="LppM"/>
    <property type="match status" value="1"/>
</dbReference>
<reference evidence="4 5" key="1">
    <citation type="submission" date="2019-06" db="EMBL/GenBank/DDBJ databases">
        <title>Draft genome sequence of Actinomyces johnsonii CCUG 34287T.</title>
        <authorList>
            <person name="Salva-Serra F."/>
            <person name="Cardew S."/>
            <person name="Moore E."/>
        </authorList>
    </citation>
    <scope>NUCLEOTIDE SEQUENCE [LARGE SCALE GENOMIC DNA]</scope>
    <source>
        <strain evidence="4 5">CCUG 34287</strain>
    </source>
</reference>
<gene>
    <name evidence="4" type="ORF">FK256_01640</name>
</gene>
<dbReference type="AlphaFoldDB" id="A0A508AFL7"/>
<dbReference type="PROSITE" id="PS51257">
    <property type="entry name" value="PROKAR_LIPOPROTEIN"/>
    <property type="match status" value="1"/>
</dbReference>
<feature type="transmembrane region" description="Helical" evidence="2">
    <location>
        <begin position="12"/>
        <end position="31"/>
    </location>
</feature>
<sequence>MNDASRNVPRPVAWAALTALALILAGCGVHYDFVIHDNETADMTYIMWDTSSLQLITKEKCNEKELGKSSPLPDGVEATYTYTSHNGDPACQVTAKSVPVNKLKTDTWTIKHKDGRYIFDLSPGSLSKLGSKNPQLSSQDIGGSTKVSVSVTFPGEVTKSNGRNDGNKVTWDNALESSEGLHAEGEDGKFQLRWWMIAAAGGVVLLIVAGVMLYLFRVRHAQQRDPIPLYGEAPQDAGAAGAAPPDVYINGPYQSPLPGAQQPMPGPTQPYPVADYQAGYSPYVEPGPGAGVFPPQNAGYSAGPGIYSAPEGSSVYSAPEGPSVYSAPEGPSVYSAPEGNGFYSPSPGYTQVPQQQVPQQEGQGHGHADFRPPQERTGGESEQYFPPYQGG</sequence>
<accession>A0A508AFL7</accession>
<evidence type="ECO:0000256" key="2">
    <source>
        <dbReference type="SAM" id="Phobius"/>
    </source>
</evidence>
<comment type="caution">
    <text evidence="4">The sequence shown here is derived from an EMBL/GenBank/DDBJ whole genome shotgun (WGS) entry which is preliminary data.</text>
</comment>
<name>A0A508AFL7_9ACTO</name>
<keyword evidence="2" id="KW-0812">Transmembrane</keyword>
<feature type="region of interest" description="Disordered" evidence="1">
    <location>
        <begin position="329"/>
        <end position="391"/>
    </location>
</feature>
<feature type="compositionally biased region" description="Basic and acidic residues" evidence="1">
    <location>
        <begin position="364"/>
        <end position="379"/>
    </location>
</feature>
<dbReference type="Proteomes" id="UP000319010">
    <property type="component" value="Unassembled WGS sequence"/>
</dbReference>
<evidence type="ECO:0000259" key="3">
    <source>
        <dbReference type="Pfam" id="PF21946"/>
    </source>
</evidence>
<dbReference type="RefSeq" id="WP_141423445.1">
    <property type="nucleotide sequence ID" value="NZ_JASPFB010000001.1"/>
</dbReference>
<dbReference type="EMBL" id="VICB01000003">
    <property type="protein sequence ID" value="TQD44612.1"/>
    <property type="molecule type" value="Genomic_DNA"/>
</dbReference>
<protein>
    <recommendedName>
        <fullName evidence="3">LppM domain-containing protein</fullName>
    </recommendedName>
</protein>
<feature type="compositionally biased region" description="Low complexity" evidence="1">
    <location>
        <begin position="235"/>
        <end position="246"/>
    </location>
</feature>
<organism evidence="4 5">
    <name type="scientific">Actinomyces johnsonii</name>
    <dbReference type="NCBI Taxonomy" id="544581"/>
    <lineage>
        <taxon>Bacteria</taxon>
        <taxon>Bacillati</taxon>
        <taxon>Actinomycetota</taxon>
        <taxon>Actinomycetes</taxon>
        <taxon>Actinomycetales</taxon>
        <taxon>Actinomycetaceae</taxon>
        <taxon>Actinomyces</taxon>
    </lineage>
</organism>
<feature type="region of interest" description="Disordered" evidence="1">
    <location>
        <begin position="235"/>
        <end position="272"/>
    </location>
</feature>
<evidence type="ECO:0000256" key="1">
    <source>
        <dbReference type="SAM" id="MobiDB-lite"/>
    </source>
</evidence>